<comment type="caution">
    <text evidence="1">The sequence shown here is derived from an EMBL/GenBank/DDBJ whole genome shotgun (WGS) entry which is preliminary data.</text>
</comment>
<evidence type="ECO:0000313" key="1">
    <source>
        <dbReference type="EMBL" id="THG99992.1"/>
    </source>
</evidence>
<organism evidence="1 2">
    <name type="scientific">Hermanssonia centrifuga</name>
    <dbReference type="NCBI Taxonomy" id="98765"/>
    <lineage>
        <taxon>Eukaryota</taxon>
        <taxon>Fungi</taxon>
        <taxon>Dikarya</taxon>
        <taxon>Basidiomycota</taxon>
        <taxon>Agaricomycotina</taxon>
        <taxon>Agaricomycetes</taxon>
        <taxon>Polyporales</taxon>
        <taxon>Meruliaceae</taxon>
        <taxon>Hermanssonia</taxon>
    </lineage>
</organism>
<reference evidence="1 2" key="1">
    <citation type="submission" date="2019-02" db="EMBL/GenBank/DDBJ databases">
        <title>Genome sequencing of the rare red list fungi Phlebia centrifuga.</title>
        <authorList>
            <person name="Buettner E."/>
            <person name="Kellner H."/>
        </authorList>
    </citation>
    <scope>NUCLEOTIDE SEQUENCE [LARGE SCALE GENOMIC DNA]</scope>
    <source>
        <strain evidence="1 2">DSM 108282</strain>
    </source>
</reference>
<protein>
    <submittedName>
        <fullName evidence="1">Uncharacterized protein</fullName>
    </submittedName>
</protein>
<dbReference type="AlphaFoldDB" id="A0A4V3XAZ4"/>
<name>A0A4V3XAZ4_9APHY</name>
<gene>
    <name evidence="1" type="ORF">EW026_g2457</name>
</gene>
<sequence length="113" mass="12714">MVRQLYDEQVYTNKEIAEFLGCDTKDVHYAIHNELNDDVDEDRAYLEGRRGDLINVDRYDSPSPFGPVKAEEVEVEEVDMKLGADFTLAGSDAGDNSEVEVETDCQHAIFALP</sequence>
<accession>A0A4V3XAZ4</accession>
<keyword evidence="2" id="KW-1185">Reference proteome</keyword>
<proteinExistence type="predicted"/>
<dbReference type="EMBL" id="SGPJ01000062">
    <property type="protein sequence ID" value="THG99992.1"/>
    <property type="molecule type" value="Genomic_DNA"/>
</dbReference>
<dbReference type="Proteomes" id="UP000309038">
    <property type="component" value="Unassembled WGS sequence"/>
</dbReference>
<evidence type="ECO:0000313" key="2">
    <source>
        <dbReference type="Proteomes" id="UP000309038"/>
    </source>
</evidence>